<reference evidence="2 3" key="1">
    <citation type="journal article" date="2020" name="G3 (Bethesda)">
        <title>Draft Genome of the Common Snapping Turtle, Chelydra serpentina, a Model for Phenotypic Plasticity in Reptiles.</title>
        <authorList>
            <person name="Das D."/>
            <person name="Singh S.K."/>
            <person name="Bierstedt J."/>
            <person name="Erickson A."/>
            <person name="Galli G.L.J."/>
            <person name="Crossley D.A. 2nd"/>
            <person name="Rhen T."/>
        </authorList>
    </citation>
    <scope>NUCLEOTIDE SEQUENCE [LARGE SCALE GENOMIC DNA]</scope>
    <source>
        <strain evidence="2">KW</strain>
    </source>
</reference>
<keyword evidence="1" id="KW-0175">Coiled coil</keyword>
<dbReference type="PANTHER" id="PTHR18874:SF10">
    <property type="entry name" value="CENTROMERE PROTEIN F"/>
    <property type="match status" value="1"/>
</dbReference>
<dbReference type="EMBL" id="JAHGAV010000200">
    <property type="protein sequence ID" value="KAG6928808.1"/>
    <property type="molecule type" value="Genomic_DNA"/>
</dbReference>
<comment type="caution">
    <text evidence="2">The sequence shown here is derived from an EMBL/GenBank/DDBJ whole genome shotgun (WGS) entry which is preliminary data.</text>
</comment>
<dbReference type="GO" id="GO:0008017">
    <property type="term" value="F:microtubule binding"/>
    <property type="evidence" value="ECO:0007669"/>
    <property type="project" value="InterPro"/>
</dbReference>
<accession>A0A8T1SIW5</accession>
<evidence type="ECO:0000313" key="3">
    <source>
        <dbReference type="Proteomes" id="UP000765507"/>
    </source>
</evidence>
<dbReference type="AlphaFoldDB" id="A0A8T1SIW5"/>
<keyword evidence="3" id="KW-1185">Reference proteome</keyword>
<dbReference type="GO" id="GO:0070840">
    <property type="term" value="F:dynein complex binding"/>
    <property type="evidence" value="ECO:0007669"/>
    <property type="project" value="TreeGrafter"/>
</dbReference>
<feature type="coiled-coil region" evidence="1">
    <location>
        <begin position="4"/>
        <end position="31"/>
    </location>
</feature>
<dbReference type="InterPro" id="IPR043513">
    <property type="entry name" value="Cenp-F"/>
</dbReference>
<dbReference type="GO" id="GO:0010389">
    <property type="term" value="P:regulation of G2/M transition of mitotic cell cycle"/>
    <property type="evidence" value="ECO:0007669"/>
    <property type="project" value="TreeGrafter"/>
</dbReference>
<dbReference type="GO" id="GO:0051310">
    <property type="term" value="P:metaphase chromosome alignment"/>
    <property type="evidence" value="ECO:0007669"/>
    <property type="project" value="TreeGrafter"/>
</dbReference>
<sequence length="97" mass="11430">KNDYNALRAELDKAIAVKQRLQNDSSELTQKLCRAEQALLANQSKENDLRRNFEEMKKEKNLLCCQSDQKSREIHQLEEELKTAKQFLKESQNYAEE</sequence>
<name>A0A8T1SIW5_CHESE</name>
<dbReference type="OrthoDB" id="10255522at2759"/>
<protein>
    <submittedName>
        <fullName evidence="2">Centromere protein F</fullName>
    </submittedName>
</protein>
<proteinExistence type="predicted"/>
<gene>
    <name evidence="2" type="ORF">G0U57_007432</name>
</gene>
<evidence type="ECO:0000313" key="2">
    <source>
        <dbReference type="EMBL" id="KAG6928808.1"/>
    </source>
</evidence>
<dbReference type="GO" id="GO:0005634">
    <property type="term" value="C:nucleus"/>
    <property type="evidence" value="ECO:0007669"/>
    <property type="project" value="TreeGrafter"/>
</dbReference>
<organism evidence="2 3">
    <name type="scientific">Chelydra serpentina</name>
    <name type="common">Snapping turtle</name>
    <name type="synonym">Testudo serpentina</name>
    <dbReference type="NCBI Taxonomy" id="8475"/>
    <lineage>
        <taxon>Eukaryota</taxon>
        <taxon>Metazoa</taxon>
        <taxon>Chordata</taxon>
        <taxon>Craniata</taxon>
        <taxon>Vertebrata</taxon>
        <taxon>Euteleostomi</taxon>
        <taxon>Archelosauria</taxon>
        <taxon>Testudinata</taxon>
        <taxon>Testudines</taxon>
        <taxon>Cryptodira</taxon>
        <taxon>Durocryptodira</taxon>
        <taxon>Americhelydia</taxon>
        <taxon>Chelydroidea</taxon>
        <taxon>Chelydridae</taxon>
        <taxon>Chelydra</taxon>
    </lineage>
</organism>
<evidence type="ECO:0000256" key="1">
    <source>
        <dbReference type="SAM" id="Coils"/>
    </source>
</evidence>
<feature type="non-terminal residue" evidence="2">
    <location>
        <position position="1"/>
    </location>
</feature>
<dbReference type="PANTHER" id="PTHR18874">
    <property type="entry name" value="CMF/LEK/CENP CELL DIVISION-RELATED"/>
    <property type="match status" value="1"/>
</dbReference>
<feature type="coiled-coil region" evidence="1">
    <location>
        <begin position="67"/>
        <end position="97"/>
    </location>
</feature>
<dbReference type="Proteomes" id="UP000765507">
    <property type="component" value="Unassembled WGS sequence"/>
</dbReference>
<dbReference type="GO" id="GO:0000922">
    <property type="term" value="C:spindle pole"/>
    <property type="evidence" value="ECO:0007669"/>
    <property type="project" value="TreeGrafter"/>
</dbReference>
<dbReference type="GO" id="GO:0000775">
    <property type="term" value="C:chromosome, centromeric region"/>
    <property type="evidence" value="ECO:0007669"/>
    <property type="project" value="InterPro"/>
</dbReference>
<dbReference type="GO" id="GO:0000278">
    <property type="term" value="P:mitotic cell cycle"/>
    <property type="evidence" value="ECO:0007669"/>
    <property type="project" value="TreeGrafter"/>
</dbReference>
<feature type="non-terminal residue" evidence="2">
    <location>
        <position position="97"/>
    </location>
</feature>